<evidence type="ECO:0000313" key="1">
    <source>
        <dbReference type="EMBL" id="KAJ3543972.1"/>
    </source>
</evidence>
<sequence length="558" mass="62020">MDNHLYEHPTFSTRPEFLSVDERVTLAYDRAKAVLKAWNLTVREVTTCSKRFWDMQADPILVVDVGCSNILGCHINLFIGTLGALLPDRPDLKPIVDAAVRGDFFGNFLLSEIAHGLDIMNLETTAIQVDDGFILNTPHPGAAKFMPPTTPIRGYPKMAIVLAKLIVGGEERGTHPFLVKTSDAHGMCAGVTSRRLPLRSGSSPLDYAITSFDHVHLPPSAFLGIGFDRPTNRQALLHMYIWRIMIGSMTIPMNSVTATSLIASIGTDYSYRRHIQGKGTQMIPIISFRTQQLPLLYATAIAYVLEAWRPRAIDSFMERGLDPQVRHGLAVVFKTTVCRFVTKCAQDVGERLGAQGTFGHNLISQMELDNRGISIAEGDILVLCIRLFSELLQERYTLPPISHPDTLLSRHSAHIFSSSSKLLSSFSMGHRDERFNNLILPQSEPAIAALGHATAYSSALDESVPQPLLDLFECAVIKMDPAWYAEHAGITGETFREMEDRAAQAALPRLKDYVDGLGVRQWVTAPIVSDDAWNRWLPLLTTHRSPRDIRFESPLARL</sequence>
<name>A0ACC1SPI7_9APHY</name>
<dbReference type="Proteomes" id="UP001148662">
    <property type="component" value="Unassembled WGS sequence"/>
</dbReference>
<keyword evidence="2" id="KW-1185">Reference proteome</keyword>
<comment type="caution">
    <text evidence="1">The sequence shown here is derived from an EMBL/GenBank/DDBJ whole genome shotgun (WGS) entry which is preliminary data.</text>
</comment>
<evidence type="ECO:0000313" key="2">
    <source>
        <dbReference type="Proteomes" id="UP001148662"/>
    </source>
</evidence>
<protein>
    <submittedName>
        <fullName evidence="1">Uncharacterized protein</fullName>
    </submittedName>
</protein>
<dbReference type="EMBL" id="JANHOG010001106">
    <property type="protein sequence ID" value="KAJ3543972.1"/>
    <property type="molecule type" value="Genomic_DNA"/>
</dbReference>
<organism evidence="1 2">
    <name type="scientific">Phlebia brevispora</name>
    <dbReference type="NCBI Taxonomy" id="194682"/>
    <lineage>
        <taxon>Eukaryota</taxon>
        <taxon>Fungi</taxon>
        <taxon>Dikarya</taxon>
        <taxon>Basidiomycota</taxon>
        <taxon>Agaricomycotina</taxon>
        <taxon>Agaricomycetes</taxon>
        <taxon>Polyporales</taxon>
        <taxon>Meruliaceae</taxon>
        <taxon>Phlebia</taxon>
    </lineage>
</organism>
<proteinExistence type="predicted"/>
<accession>A0ACC1SPI7</accession>
<reference evidence="1" key="1">
    <citation type="submission" date="2022-07" db="EMBL/GenBank/DDBJ databases">
        <title>Genome Sequence of Phlebia brevispora.</title>
        <authorList>
            <person name="Buettner E."/>
        </authorList>
    </citation>
    <scope>NUCLEOTIDE SEQUENCE</scope>
    <source>
        <strain evidence="1">MPL23</strain>
    </source>
</reference>
<gene>
    <name evidence="1" type="ORF">NM688_g5795</name>
</gene>